<dbReference type="PANTHER" id="PTHR43774">
    <property type="entry name" value="PEPTIDE METHIONINE SULFOXIDE REDUCTASE"/>
    <property type="match status" value="1"/>
</dbReference>
<dbReference type="Proteomes" id="UP000789572">
    <property type="component" value="Unassembled WGS sequence"/>
</dbReference>
<protein>
    <recommendedName>
        <fullName evidence="2">peptide-methionine (S)-S-oxide reductase</fullName>
        <ecNumber evidence="2">1.8.4.11</ecNumber>
    </recommendedName>
    <alternativeName>
        <fullName evidence="4">Peptide-methionine (S)-S-oxide reductase</fullName>
    </alternativeName>
</protein>
<dbReference type="HAMAP" id="MF_01401">
    <property type="entry name" value="MsrA"/>
    <property type="match status" value="1"/>
</dbReference>
<keyword evidence="3" id="KW-0560">Oxidoreductase</keyword>
<name>A0A9N9FSH1_9GLOM</name>
<reference evidence="6" key="1">
    <citation type="submission" date="2021-06" db="EMBL/GenBank/DDBJ databases">
        <authorList>
            <person name="Kallberg Y."/>
            <person name="Tangrot J."/>
            <person name="Rosling A."/>
        </authorList>
    </citation>
    <scope>NUCLEOTIDE SEQUENCE</scope>
    <source>
        <strain evidence="6">IA702</strain>
    </source>
</reference>
<dbReference type="EMBL" id="CAJVPJ010000740">
    <property type="protein sequence ID" value="CAG8553111.1"/>
    <property type="molecule type" value="Genomic_DNA"/>
</dbReference>
<organism evidence="6 7">
    <name type="scientific">Paraglomus occultum</name>
    <dbReference type="NCBI Taxonomy" id="144539"/>
    <lineage>
        <taxon>Eukaryota</taxon>
        <taxon>Fungi</taxon>
        <taxon>Fungi incertae sedis</taxon>
        <taxon>Mucoromycota</taxon>
        <taxon>Glomeromycotina</taxon>
        <taxon>Glomeromycetes</taxon>
        <taxon>Paraglomerales</taxon>
        <taxon>Paraglomeraceae</taxon>
        <taxon>Paraglomus</taxon>
    </lineage>
</organism>
<sequence>MSNTETATFAAGCFWGVEKIFKKEFKDAGIETRVGYTGGDMPTPTYRQVCSGTTQHAEAIQIKFDPEKVSYATLVEHFYKTHDPTTKYRQGNDIGSQYRSAIFYHSQEQKQIAEQVTQQVRERALRDKNLYDNSNIETEIVAASVFYDAEDYHQDYLAKNPNGYECATHFARWCSD</sequence>
<proteinExistence type="inferred from homology"/>
<dbReference type="PANTHER" id="PTHR43774:SF1">
    <property type="entry name" value="PEPTIDE METHIONINE SULFOXIDE REDUCTASE MSRA 2"/>
    <property type="match status" value="1"/>
</dbReference>
<evidence type="ECO:0000256" key="1">
    <source>
        <dbReference type="ARBA" id="ARBA00005591"/>
    </source>
</evidence>
<dbReference type="InterPro" id="IPR002569">
    <property type="entry name" value="Met_Sox_Rdtase_MsrA_dom"/>
</dbReference>
<dbReference type="NCBIfam" id="TIGR00401">
    <property type="entry name" value="msrA"/>
    <property type="match status" value="1"/>
</dbReference>
<gene>
    <name evidence="6" type="ORF">POCULU_LOCUS5123</name>
</gene>
<evidence type="ECO:0000256" key="2">
    <source>
        <dbReference type="ARBA" id="ARBA00012502"/>
    </source>
</evidence>
<evidence type="ECO:0000256" key="3">
    <source>
        <dbReference type="ARBA" id="ARBA00023002"/>
    </source>
</evidence>
<keyword evidence="7" id="KW-1185">Reference proteome</keyword>
<dbReference type="Gene3D" id="3.30.1060.10">
    <property type="entry name" value="Peptide methionine sulphoxide reductase MsrA"/>
    <property type="match status" value="1"/>
</dbReference>
<evidence type="ECO:0000313" key="7">
    <source>
        <dbReference type="Proteomes" id="UP000789572"/>
    </source>
</evidence>
<dbReference type="SUPFAM" id="SSF55068">
    <property type="entry name" value="Peptide methionine sulfoxide reductase"/>
    <property type="match status" value="1"/>
</dbReference>
<comment type="similarity">
    <text evidence="1">Belongs to the MsrA Met sulfoxide reductase family.</text>
</comment>
<dbReference type="Pfam" id="PF01625">
    <property type="entry name" value="PMSR"/>
    <property type="match status" value="1"/>
</dbReference>
<evidence type="ECO:0000259" key="5">
    <source>
        <dbReference type="Pfam" id="PF01625"/>
    </source>
</evidence>
<dbReference type="EC" id="1.8.4.11" evidence="2"/>
<evidence type="ECO:0000256" key="4">
    <source>
        <dbReference type="ARBA" id="ARBA00030643"/>
    </source>
</evidence>
<evidence type="ECO:0000313" key="6">
    <source>
        <dbReference type="EMBL" id="CAG8553111.1"/>
    </source>
</evidence>
<dbReference type="InterPro" id="IPR036509">
    <property type="entry name" value="Met_Sox_Rdtase_MsrA_sf"/>
</dbReference>
<accession>A0A9N9FSH1</accession>
<dbReference type="OrthoDB" id="77405at2759"/>
<feature type="domain" description="Peptide methionine sulphoxide reductase MsrA" evidence="5">
    <location>
        <begin position="6"/>
        <end position="166"/>
    </location>
</feature>
<dbReference type="AlphaFoldDB" id="A0A9N9FSH1"/>
<comment type="caution">
    <text evidence="6">The sequence shown here is derived from an EMBL/GenBank/DDBJ whole genome shotgun (WGS) entry which is preliminary data.</text>
</comment>
<dbReference type="GO" id="GO:0008113">
    <property type="term" value="F:peptide-methionine (S)-S-oxide reductase activity"/>
    <property type="evidence" value="ECO:0007669"/>
    <property type="project" value="UniProtKB-EC"/>
</dbReference>